<sequence>MTKNEISATVPRELEAGLETSKAQEIFRRRKDEHMPFLSPPGCFDEEGGFEYHHHEDATVIELFYDLFFVANLSNLTNYSKISDRSTLTQYIGWFTIIWTTWFQVSMFDVRFGSDSVIHRLFKVIHFCVMMALASESANFIPQRFNAKVPKTIASFRIINCILLISRAALICEYSIPVLYMLKRRQRRLLLPLLLCCLTFLVSVIVYASIWSTFSEEGASRHLYRACVWRAVSFKNTHVVKRMGLLTIILLGEGILNTARELSDTALHAGWTAEAFGQALVAVLVIYMIWDLYFGKIPNKHFGTFRQQLYTILHYPFHLSLALVLEGQVLWTQISNVRARSIRLFAPASTILLTTTTSPSTKVAQLNTTFHSILTSIRYKDFFPVEEIEAAFNETYTAILERNTTALSSSLDSVITLIYNGLLADEGIQISDKTTQDIASSDTQSEPGDDTIGTLTSDAYTLLFGVSYIYYLLG</sequence>
<evidence type="ECO:0000313" key="3">
    <source>
        <dbReference type="Proteomes" id="UP000664132"/>
    </source>
</evidence>
<comment type="caution">
    <text evidence="2">The sequence shown here is derived from an EMBL/GenBank/DDBJ whole genome shotgun (WGS) entry which is preliminary data.</text>
</comment>
<feature type="transmembrane region" description="Helical" evidence="1">
    <location>
        <begin position="189"/>
        <end position="210"/>
    </location>
</feature>
<evidence type="ECO:0000256" key="1">
    <source>
        <dbReference type="SAM" id="Phobius"/>
    </source>
</evidence>
<keyword evidence="1" id="KW-0812">Transmembrane</keyword>
<proteinExistence type="predicted"/>
<dbReference type="AlphaFoldDB" id="A0A8H7WC35"/>
<dbReference type="Proteomes" id="UP000664132">
    <property type="component" value="Unassembled WGS sequence"/>
</dbReference>
<organism evidence="2 3">
    <name type="scientific">Cadophora malorum</name>
    <dbReference type="NCBI Taxonomy" id="108018"/>
    <lineage>
        <taxon>Eukaryota</taxon>
        <taxon>Fungi</taxon>
        <taxon>Dikarya</taxon>
        <taxon>Ascomycota</taxon>
        <taxon>Pezizomycotina</taxon>
        <taxon>Leotiomycetes</taxon>
        <taxon>Helotiales</taxon>
        <taxon>Ploettnerulaceae</taxon>
        <taxon>Cadophora</taxon>
    </lineage>
</organism>
<dbReference type="InterPro" id="IPR010640">
    <property type="entry name" value="Low_temperature_requirement_A"/>
</dbReference>
<feature type="transmembrane region" description="Helical" evidence="1">
    <location>
        <begin position="154"/>
        <end position="182"/>
    </location>
</feature>
<feature type="transmembrane region" description="Helical" evidence="1">
    <location>
        <begin position="275"/>
        <end position="294"/>
    </location>
</feature>
<dbReference type="PANTHER" id="PTHR42101">
    <property type="entry name" value="CHROMOSOME 16, WHOLE GENOME SHOTGUN SEQUENCE"/>
    <property type="match status" value="1"/>
</dbReference>
<evidence type="ECO:0000313" key="2">
    <source>
        <dbReference type="EMBL" id="KAG4422052.1"/>
    </source>
</evidence>
<keyword evidence="3" id="KW-1185">Reference proteome</keyword>
<dbReference type="OrthoDB" id="3177213at2759"/>
<name>A0A8H7WC35_9HELO</name>
<dbReference type="PANTHER" id="PTHR42101:SF1">
    <property type="entry name" value="LOW TEMPERATURE REQUIREMENT A"/>
    <property type="match status" value="1"/>
</dbReference>
<accession>A0A8H7WC35</accession>
<dbReference type="Pfam" id="PF06772">
    <property type="entry name" value="LtrA"/>
    <property type="match status" value="1"/>
</dbReference>
<protein>
    <submittedName>
        <fullName evidence="2">Uncharacterized protein</fullName>
    </submittedName>
</protein>
<feature type="transmembrane region" description="Helical" evidence="1">
    <location>
        <begin position="91"/>
        <end position="112"/>
    </location>
</feature>
<gene>
    <name evidence="2" type="ORF">IFR04_004793</name>
</gene>
<keyword evidence="1" id="KW-1133">Transmembrane helix</keyword>
<keyword evidence="1" id="KW-0472">Membrane</keyword>
<dbReference type="EMBL" id="JAFJYH010000055">
    <property type="protein sequence ID" value="KAG4422052.1"/>
    <property type="molecule type" value="Genomic_DNA"/>
</dbReference>
<reference evidence="2" key="1">
    <citation type="submission" date="2021-02" db="EMBL/GenBank/DDBJ databases">
        <title>Genome sequence Cadophora malorum strain M34.</title>
        <authorList>
            <person name="Stefanovic E."/>
            <person name="Vu D."/>
            <person name="Scully C."/>
            <person name="Dijksterhuis J."/>
            <person name="Roader J."/>
            <person name="Houbraken J."/>
        </authorList>
    </citation>
    <scope>NUCLEOTIDE SEQUENCE</scope>
    <source>
        <strain evidence="2">M34</strain>
    </source>
</reference>